<keyword evidence="4" id="KW-1185">Reference proteome</keyword>
<protein>
    <recommendedName>
        <fullName evidence="5">Secreted protein</fullName>
    </recommendedName>
</protein>
<feature type="signal peptide" evidence="2">
    <location>
        <begin position="1"/>
        <end position="23"/>
    </location>
</feature>
<proteinExistence type="predicted"/>
<reference evidence="3" key="2">
    <citation type="submission" date="2023-05" db="EMBL/GenBank/DDBJ databases">
        <authorList>
            <consortium name="Lawrence Berkeley National Laboratory"/>
            <person name="Steindorff A."/>
            <person name="Hensen N."/>
            <person name="Bonometti L."/>
            <person name="Westerberg I."/>
            <person name="Brannstrom I.O."/>
            <person name="Guillou S."/>
            <person name="Cros-Aarteil S."/>
            <person name="Calhoun S."/>
            <person name="Haridas S."/>
            <person name="Kuo A."/>
            <person name="Mondo S."/>
            <person name="Pangilinan J."/>
            <person name="Riley R."/>
            <person name="Labutti K."/>
            <person name="Andreopoulos B."/>
            <person name="Lipzen A."/>
            <person name="Chen C."/>
            <person name="Yanf M."/>
            <person name="Daum C."/>
            <person name="Ng V."/>
            <person name="Clum A."/>
            <person name="Ohm R."/>
            <person name="Martin F."/>
            <person name="Silar P."/>
            <person name="Natvig D."/>
            <person name="Lalanne C."/>
            <person name="Gautier V."/>
            <person name="Ament-Velasquez S.L."/>
            <person name="Kruys A."/>
            <person name="Hutchinson M.I."/>
            <person name="Powell A.J."/>
            <person name="Barry K."/>
            <person name="Miller A.N."/>
            <person name="Grigoriev I.V."/>
            <person name="Debuchy R."/>
            <person name="Gladieux P."/>
            <person name="Thoren M.H."/>
            <person name="Johannesson H."/>
        </authorList>
    </citation>
    <scope>NUCLEOTIDE SEQUENCE</scope>
    <source>
        <strain evidence="3">CBS 508.74</strain>
    </source>
</reference>
<dbReference type="RefSeq" id="XP_064673542.1">
    <property type="nucleotide sequence ID" value="XM_064814547.1"/>
</dbReference>
<dbReference type="Proteomes" id="UP001302812">
    <property type="component" value="Unassembled WGS sequence"/>
</dbReference>
<feature type="region of interest" description="Disordered" evidence="1">
    <location>
        <begin position="103"/>
        <end position="123"/>
    </location>
</feature>
<name>A0AAN6YW53_9PEZI</name>
<keyword evidence="2" id="KW-0732">Signal</keyword>
<comment type="caution">
    <text evidence="3">The sequence shown here is derived from an EMBL/GenBank/DDBJ whole genome shotgun (WGS) entry which is preliminary data.</text>
</comment>
<evidence type="ECO:0000256" key="2">
    <source>
        <dbReference type="SAM" id="SignalP"/>
    </source>
</evidence>
<reference evidence="3" key="1">
    <citation type="journal article" date="2023" name="Mol. Phylogenet. Evol.">
        <title>Genome-scale phylogeny and comparative genomics of the fungal order Sordariales.</title>
        <authorList>
            <person name="Hensen N."/>
            <person name="Bonometti L."/>
            <person name="Westerberg I."/>
            <person name="Brannstrom I.O."/>
            <person name="Guillou S."/>
            <person name="Cros-Aarteil S."/>
            <person name="Calhoun S."/>
            <person name="Haridas S."/>
            <person name="Kuo A."/>
            <person name="Mondo S."/>
            <person name="Pangilinan J."/>
            <person name="Riley R."/>
            <person name="LaButti K."/>
            <person name="Andreopoulos B."/>
            <person name="Lipzen A."/>
            <person name="Chen C."/>
            <person name="Yan M."/>
            <person name="Daum C."/>
            <person name="Ng V."/>
            <person name="Clum A."/>
            <person name="Steindorff A."/>
            <person name="Ohm R.A."/>
            <person name="Martin F."/>
            <person name="Silar P."/>
            <person name="Natvig D.O."/>
            <person name="Lalanne C."/>
            <person name="Gautier V."/>
            <person name="Ament-Velasquez S.L."/>
            <person name="Kruys A."/>
            <person name="Hutchinson M.I."/>
            <person name="Powell A.J."/>
            <person name="Barry K."/>
            <person name="Miller A.N."/>
            <person name="Grigoriev I.V."/>
            <person name="Debuchy R."/>
            <person name="Gladieux P."/>
            <person name="Hiltunen Thoren M."/>
            <person name="Johannesson H."/>
        </authorList>
    </citation>
    <scope>NUCLEOTIDE SEQUENCE</scope>
    <source>
        <strain evidence="3">CBS 508.74</strain>
    </source>
</reference>
<gene>
    <name evidence="3" type="ORF">N656DRAFT_775970</name>
</gene>
<dbReference type="GeneID" id="89938672"/>
<dbReference type="AlphaFoldDB" id="A0AAN6YW53"/>
<evidence type="ECO:0008006" key="5">
    <source>
        <dbReference type="Google" id="ProtNLM"/>
    </source>
</evidence>
<evidence type="ECO:0000313" key="4">
    <source>
        <dbReference type="Proteomes" id="UP001302812"/>
    </source>
</evidence>
<feature type="chain" id="PRO_5042894962" description="Secreted protein" evidence="2">
    <location>
        <begin position="24"/>
        <end position="123"/>
    </location>
</feature>
<accession>A0AAN6YW53</accession>
<evidence type="ECO:0000256" key="1">
    <source>
        <dbReference type="SAM" id="MobiDB-lite"/>
    </source>
</evidence>
<dbReference type="EMBL" id="MU853334">
    <property type="protein sequence ID" value="KAK4115972.1"/>
    <property type="molecule type" value="Genomic_DNA"/>
</dbReference>
<evidence type="ECO:0000313" key="3">
    <source>
        <dbReference type="EMBL" id="KAK4115972.1"/>
    </source>
</evidence>
<sequence length="123" mass="13608">MKIASSIQWLLCLGVTNMNLAIAAPIHTDDMDTSPNPAHHQPEKRQGFYALDCETRRAFELCNSTTTCPGGYYPTNRQIPTCEILCSCHWIYQCGNFGCKTATEDKTDGTETEASEPTEALSK</sequence>
<organism evidence="3 4">
    <name type="scientific">Canariomyces notabilis</name>
    <dbReference type="NCBI Taxonomy" id="2074819"/>
    <lineage>
        <taxon>Eukaryota</taxon>
        <taxon>Fungi</taxon>
        <taxon>Dikarya</taxon>
        <taxon>Ascomycota</taxon>
        <taxon>Pezizomycotina</taxon>
        <taxon>Sordariomycetes</taxon>
        <taxon>Sordariomycetidae</taxon>
        <taxon>Sordariales</taxon>
        <taxon>Chaetomiaceae</taxon>
        <taxon>Canariomyces</taxon>
    </lineage>
</organism>